<gene>
    <name evidence="1" type="ORF">D6T64_12035</name>
</gene>
<name>A0A3A5MFC0_9MICO</name>
<sequence>MTDEELAAKVAADTDSRRATELMMKVIDEAASPVAVMTGIKNQYVNAGWSNLGAEAMVLEMFTQSGRQVKK</sequence>
<protein>
    <submittedName>
        <fullName evidence="1">Uncharacterized protein</fullName>
    </submittedName>
</protein>
<proteinExistence type="predicted"/>
<dbReference type="AlphaFoldDB" id="A0A3A5MFC0"/>
<keyword evidence="2" id="KW-1185">Reference proteome</keyword>
<dbReference type="Proteomes" id="UP000272015">
    <property type="component" value="Unassembled WGS sequence"/>
</dbReference>
<evidence type="ECO:0000313" key="1">
    <source>
        <dbReference type="EMBL" id="RJT88112.1"/>
    </source>
</evidence>
<comment type="caution">
    <text evidence="1">The sequence shown here is derived from an EMBL/GenBank/DDBJ whole genome shotgun (WGS) entry which is preliminary data.</text>
</comment>
<reference evidence="1 2" key="1">
    <citation type="submission" date="2018-09" db="EMBL/GenBank/DDBJ databases">
        <title>Novel species of Cryobacterium.</title>
        <authorList>
            <person name="Liu Q."/>
            <person name="Xin Y.-H."/>
        </authorList>
    </citation>
    <scope>NUCLEOTIDE SEQUENCE [LARGE SCALE GENOMIC DNA]</scope>
    <source>
        <strain evidence="1 2">Hh39</strain>
    </source>
</reference>
<dbReference type="RefSeq" id="WP_119974920.1">
    <property type="nucleotide sequence ID" value="NZ_JBHSQA010000012.1"/>
</dbReference>
<evidence type="ECO:0000313" key="2">
    <source>
        <dbReference type="Proteomes" id="UP000272015"/>
    </source>
</evidence>
<dbReference type="EMBL" id="QZVS01000085">
    <property type="protein sequence ID" value="RJT88112.1"/>
    <property type="molecule type" value="Genomic_DNA"/>
</dbReference>
<accession>A0A3A5MFC0</accession>
<organism evidence="1 2">
    <name type="scientific">Cryobacterium melibiosiphilum</name>
    <dbReference type="NCBI Taxonomy" id="995039"/>
    <lineage>
        <taxon>Bacteria</taxon>
        <taxon>Bacillati</taxon>
        <taxon>Actinomycetota</taxon>
        <taxon>Actinomycetes</taxon>
        <taxon>Micrococcales</taxon>
        <taxon>Microbacteriaceae</taxon>
        <taxon>Cryobacterium</taxon>
    </lineage>
</organism>